<evidence type="ECO:0000256" key="9">
    <source>
        <dbReference type="ARBA" id="ARBA00023125"/>
    </source>
</evidence>
<keyword evidence="11 12" id="KW-0804">Transcription</keyword>
<keyword evidence="4 12" id="KW-0244">Early protein</keyword>
<reference evidence="16" key="1">
    <citation type="journal article" date="2018" name="MSphere">
        <title>Metagenomic Discovery of 83 New Human Papillomavirus Types in Patients with Immunodeficiency.</title>
        <authorList>
            <person name="Pastrana D.V."/>
            <person name="Peretti A."/>
            <person name="Welch N.L."/>
            <person name="Borgogna C."/>
            <person name="Olivero C."/>
            <person name="Badolato R."/>
            <person name="Notarangelo L.D."/>
            <person name="Gariglio M."/>
            <person name="FitzGerald P.C."/>
            <person name="McIntosh C.E."/>
            <person name="Reeves J."/>
            <person name="Starrett G.J."/>
            <person name="Bliskovsky V."/>
            <person name="Velez D."/>
            <person name="Brownell I."/>
            <person name="Yarchoan R."/>
            <person name="Wyvill K.M."/>
            <person name="Uldrick T.S."/>
            <person name="Maldarelli F."/>
            <person name="Lisco A."/>
            <person name="Sereti I."/>
            <person name="Gonzalez C.M."/>
            <person name="Androphy E.J."/>
            <person name="McBride A.A."/>
            <person name="Van Doorslaer K."/>
            <person name="Garcia F."/>
            <person name="Dvoretzky I."/>
            <person name="Liu J.S."/>
            <person name="Han J."/>
            <person name="Murphy P.M."/>
            <person name="McDermott D.H."/>
            <person name="Buck C.B."/>
        </authorList>
    </citation>
    <scope>NUCLEOTIDE SEQUENCE</scope>
    <source>
        <strain evidence="16">Gamma08_TVMBSHc33</strain>
    </source>
</reference>
<evidence type="ECO:0000313" key="16">
    <source>
        <dbReference type="EMBL" id="ATQ38292.1"/>
    </source>
</evidence>
<keyword evidence="9 12" id="KW-0238">DNA-binding</keyword>
<dbReference type="InterPro" id="IPR000427">
    <property type="entry name" value="Papillomavirus_E2_C"/>
</dbReference>
<dbReference type="Proteomes" id="UP000290570">
    <property type="component" value="Segment"/>
</dbReference>
<dbReference type="InterPro" id="IPR042503">
    <property type="entry name" value="Regulatory_protein_E2_N_1"/>
</dbReference>
<dbReference type="EMBL" id="MF588707">
    <property type="protein sequence ID" value="ATQ38292.1"/>
    <property type="molecule type" value="Genomic_DNA"/>
</dbReference>
<feature type="compositionally biased region" description="Basic and acidic residues" evidence="13">
    <location>
        <begin position="256"/>
        <end position="269"/>
    </location>
</feature>
<evidence type="ECO:0000259" key="14">
    <source>
        <dbReference type="Pfam" id="PF00508"/>
    </source>
</evidence>
<feature type="compositionally biased region" description="Polar residues" evidence="13">
    <location>
        <begin position="227"/>
        <end position="237"/>
    </location>
</feature>
<comment type="caution">
    <text evidence="12">Lacks conserved residue(s) required for the propagation of feature annotation.</text>
</comment>
<comment type="subcellular location">
    <subcellularLocation>
        <location evidence="1 12">Host nucleus</location>
    </subcellularLocation>
</comment>
<dbReference type="SUPFAM" id="SSF54957">
    <property type="entry name" value="Viral DNA-binding domain"/>
    <property type="match status" value="1"/>
</dbReference>
<dbReference type="Gene3D" id="3.30.70.330">
    <property type="match status" value="1"/>
</dbReference>
<dbReference type="GO" id="GO:0006275">
    <property type="term" value="P:regulation of DNA replication"/>
    <property type="evidence" value="ECO:0007669"/>
    <property type="project" value="UniProtKB-UniRule"/>
</dbReference>
<evidence type="ECO:0000256" key="5">
    <source>
        <dbReference type="ARBA" id="ARBA00022553"/>
    </source>
</evidence>
<protein>
    <recommendedName>
        <fullName evidence="12">Regulatory protein E2</fullName>
    </recommendedName>
</protein>
<evidence type="ECO:0000256" key="1">
    <source>
        <dbReference type="ARBA" id="ARBA00004147"/>
    </source>
</evidence>
<dbReference type="InterPro" id="IPR036050">
    <property type="entry name" value="Regulatory_protein_E2_N"/>
</dbReference>
<keyword evidence="12" id="KW-0832">Ubl conjugation</keyword>
<dbReference type="GO" id="GO:0003677">
    <property type="term" value="F:DNA binding"/>
    <property type="evidence" value="ECO:0007669"/>
    <property type="project" value="UniProtKB-UniRule"/>
</dbReference>
<dbReference type="InterPro" id="IPR035975">
    <property type="entry name" value="E2/EBNA1_C_sf"/>
</dbReference>
<keyword evidence="6 12" id="KW-1048">Host nucleus</keyword>
<evidence type="ECO:0000256" key="3">
    <source>
        <dbReference type="ARBA" id="ARBA00022491"/>
    </source>
</evidence>
<proteinExistence type="inferred from homology"/>
<evidence type="ECO:0000256" key="2">
    <source>
        <dbReference type="ARBA" id="ARBA00007794"/>
    </source>
</evidence>
<keyword evidence="3 12" id="KW-0678">Repressor</keyword>
<keyword evidence="5 12" id="KW-0597">Phosphoprotein</keyword>
<dbReference type="InterPro" id="IPR033668">
    <property type="entry name" value="Reg_prot_E2"/>
</dbReference>
<dbReference type="SUPFAM" id="SSF51332">
    <property type="entry name" value="E2 regulatory, transactivation domain"/>
    <property type="match status" value="1"/>
</dbReference>
<keyword evidence="8 12" id="KW-0805">Transcription regulation</keyword>
<dbReference type="GO" id="GO:0000166">
    <property type="term" value="F:nucleotide binding"/>
    <property type="evidence" value="ECO:0007669"/>
    <property type="project" value="UniProtKB-UniRule"/>
</dbReference>
<dbReference type="Gene3D" id="2.170.200.10">
    <property type="entry name" value="Papillomavirus E2 early protein domain"/>
    <property type="match status" value="1"/>
</dbReference>
<organism evidence="16">
    <name type="scientific">Gammapapillomavirus 8</name>
    <dbReference type="NCBI Taxonomy" id="1175850"/>
    <lineage>
        <taxon>Viruses</taxon>
        <taxon>Monodnaviria</taxon>
        <taxon>Shotokuvirae</taxon>
        <taxon>Cossaviricota</taxon>
        <taxon>Papovaviricetes</taxon>
        <taxon>Zurhausenvirales</taxon>
        <taxon>Papillomaviridae</taxon>
        <taxon>Firstpapillomavirinae</taxon>
        <taxon>Gammapapillomavirus</taxon>
    </lineage>
</organism>
<keyword evidence="7 12" id="KW-0235">DNA replication</keyword>
<evidence type="ECO:0000259" key="15">
    <source>
        <dbReference type="Pfam" id="PF00511"/>
    </source>
</evidence>
<dbReference type="GO" id="GO:0006351">
    <property type="term" value="P:DNA-templated transcription"/>
    <property type="evidence" value="ECO:0007669"/>
    <property type="project" value="UniProtKB-UniRule"/>
</dbReference>
<evidence type="ECO:0000256" key="12">
    <source>
        <dbReference type="HAMAP-Rule" id="MF_04001"/>
    </source>
</evidence>
<dbReference type="InterPro" id="IPR012677">
    <property type="entry name" value="Nucleotide-bd_a/b_plait_sf"/>
</dbReference>
<evidence type="ECO:0000256" key="4">
    <source>
        <dbReference type="ARBA" id="ARBA00022518"/>
    </source>
</evidence>
<evidence type="ECO:0000256" key="13">
    <source>
        <dbReference type="SAM" id="MobiDB-lite"/>
    </source>
</evidence>
<feature type="cross-link" description="Glycyl lysine isopeptide (Lys-Gly) (interchain with G-Cter in SUMO)" evidence="12">
    <location>
        <position position="324"/>
    </location>
</feature>
<gene>
    <name evidence="12 16" type="primary">E2</name>
</gene>
<dbReference type="GO" id="GO:0042025">
    <property type="term" value="C:host cell nucleus"/>
    <property type="evidence" value="ECO:0007669"/>
    <property type="project" value="UniProtKB-SubCell"/>
</dbReference>
<dbReference type="Gene3D" id="1.10.287.30">
    <property type="entry name" value="E2 (early) protein, N terminal domain, subdomain 1"/>
    <property type="match status" value="1"/>
</dbReference>
<keyword evidence="12" id="KW-1017">Isopeptide bond</keyword>
<dbReference type="InterPro" id="IPR042504">
    <property type="entry name" value="Regulatory_protein_E2_N_2"/>
</dbReference>
<keyword evidence="10 12" id="KW-0010">Activator</keyword>
<evidence type="ECO:0000256" key="11">
    <source>
        <dbReference type="ARBA" id="ARBA00023163"/>
    </source>
</evidence>
<sequence>METQETLTERFNALQDAILNLIEEGPTDLKSQILYWELSRKEHATLYYARKEGYNRLGLQPIPALTVSEYNAKQAIHMHLLLKSLSKSQYAFETWTLTDCSAELINTVPKNCFKKHGYTVEVWYDHDKDKAFPYTNWEEIYYQDATDNWHKVKGKVDENGLYYDEIRGDRVYFMLFTSDADKYGVTGEWTVYYRQTSIVSTSSSSRRAADSSKVQLVEPTTTRDSKTPSTSGGSPQTRVRAIATSTSSSPRASTSDIRHRGRGEGERTSPRPKRRRLSRRSPDGLASPSPSEVGRGHRLPPTKGLGRLQRLQVEARDPYLLLLKGPANNMKCWRNRLPTSEISFTCSNVWRWLGEGHTQSRMLVAFSCETHRQMFLQTVRLPKHTSVAFGNLDSL</sequence>
<dbReference type="GO" id="GO:0039693">
    <property type="term" value="P:viral DNA genome replication"/>
    <property type="evidence" value="ECO:0007669"/>
    <property type="project" value="UniProtKB-UniRule"/>
</dbReference>
<dbReference type="Pfam" id="PF00508">
    <property type="entry name" value="PPV_E2_N"/>
    <property type="match status" value="1"/>
</dbReference>
<dbReference type="HAMAP" id="MF_04001">
    <property type="entry name" value="PPV_E2"/>
    <property type="match status" value="1"/>
</dbReference>
<comment type="PTM">
    <text evidence="12">Sumoylation plays a regulatory role in E2 transcriptional activity.</text>
</comment>
<dbReference type="GO" id="GO:0006260">
    <property type="term" value="P:DNA replication"/>
    <property type="evidence" value="ECO:0007669"/>
    <property type="project" value="UniProtKB-KW"/>
</dbReference>
<dbReference type="Pfam" id="PF00511">
    <property type="entry name" value="PPV_E2_C"/>
    <property type="match status" value="1"/>
</dbReference>
<comment type="similarity">
    <text evidence="2">Belongs to the papillomaviridae E8^E2C protein family.</text>
</comment>
<feature type="domain" description="Papillomavirus E2 C-terminal" evidence="15">
    <location>
        <begin position="321"/>
        <end position="391"/>
    </location>
</feature>
<accession>A0A2D2ALF5</accession>
<dbReference type="GO" id="GO:0003700">
    <property type="term" value="F:DNA-binding transcription factor activity"/>
    <property type="evidence" value="ECO:0007669"/>
    <property type="project" value="UniProtKB-UniRule"/>
</dbReference>
<dbReference type="InterPro" id="IPR001866">
    <property type="entry name" value="PPV_E2_N"/>
</dbReference>
<evidence type="ECO:0000256" key="7">
    <source>
        <dbReference type="ARBA" id="ARBA00022705"/>
    </source>
</evidence>
<comment type="PTM">
    <text evidence="12">Phosphorylated.</text>
</comment>
<evidence type="ECO:0000256" key="6">
    <source>
        <dbReference type="ARBA" id="ARBA00022562"/>
    </source>
</evidence>
<feature type="domain" description="Papillomavirus E2 N-terminal" evidence="14">
    <location>
        <begin position="5"/>
        <end position="200"/>
    </location>
</feature>
<name>A0A2D2ALF5_9PAPI</name>
<comment type="subunit">
    <text evidence="12">Binds DNA as homodimer. Interacts with protein E1; this interaction greatly increases E1 DNA-binding activity. Interacts with protein L1; this interaction enhances E2-dependent replication and transcription activation. Interacts with protein L2; this interaction inhibits E2 transcriptional activity but not DNA replication function E2. Interacts with protein E7; this interaction inhibits E7 oncogenic activity. Interacts with host TAF1; this interaction modulates E2-dependent transcriptional regulation. Interacts with host BRD4; this interaction mediates E2 transcriptional activation function. Additionally, the interaction with host BRD4 on mitotic chromosomes mediates tethering of the viral genome. Interacts with host TOPBP1; this interaction is required for optimal viral DNA replication.</text>
</comment>
<comment type="similarity">
    <text evidence="12">Belongs to the papillomaviridae E2 protein family.</text>
</comment>
<feature type="compositionally biased region" description="Basic residues" evidence="13">
    <location>
        <begin position="270"/>
        <end position="279"/>
    </location>
</feature>
<feature type="compositionally biased region" description="Low complexity" evidence="13">
    <location>
        <begin position="240"/>
        <end position="255"/>
    </location>
</feature>
<evidence type="ECO:0000256" key="10">
    <source>
        <dbReference type="ARBA" id="ARBA00023159"/>
    </source>
</evidence>
<feature type="region of interest" description="DNA-binding domain" evidence="12">
    <location>
        <begin position="317"/>
        <end position="395"/>
    </location>
</feature>
<evidence type="ECO:0000256" key="8">
    <source>
        <dbReference type="ARBA" id="ARBA00023015"/>
    </source>
</evidence>
<comment type="function">
    <text evidence="12">Plays a role in the initiation of viral DNA replication. A dimer of E2 interacts with a dimer of E1 in order to improve specificity of E1 DNA binding activity. Once the complex recognizes and binds DNA at specific sites, the E2 dimer is removed from DNA. E2 also regulates viral transcription through binding to the E2RE response element (5'-ACCNNNNNNGGT-3') present in multiple copies in the regulatory regions of the viral genome. Activates or represses transcription depending on E2RE's position with regards to proximal promoter elements including the TATA-box. Repression occurs by sterically hindering the assembly of the transcription initiation complex.</text>
</comment>
<feature type="region of interest" description="Disordered" evidence="13">
    <location>
        <begin position="200"/>
        <end position="307"/>
    </location>
</feature>